<gene>
    <name evidence="1" type="ORF">K0M31_007500</name>
</gene>
<name>A0AA40GCD9_9HYME</name>
<dbReference type="Proteomes" id="UP001177670">
    <property type="component" value="Unassembled WGS sequence"/>
</dbReference>
<evidence type="ECO:0000313" key="1">
    <source>
        <dbReference type="EMBL" id="KAK1134720.1"/>
    </source>
</evidence>
<proteinExistence type="predicted"/>
<organism evidence="1 2">
    <name type="scientific">Melipona bicolor</name>
    <dbReference type="NCBI Taxonomy" id="60889"/>
    <lineage>
        <taxon>Eukaryota</taxon>
        <taxon>Metazoa</taxon>
        <taxon>Ecdysozoa</taxon>
        <taxon>Arthropoda</taxon>
        <taxon>Hexapoda</taxon>
        <taxon>Insecta</taxon>
        <taxon>Pterygota</taxon>
        <taxon>Neoptera</taxon>
        <taxon>Endopterygota</taxon>
        <taxon>Hymenoptera</taxon>
        <taxon>Apocrita</taxon>
        <taxon>Aculeata</taxon>
        <taxon>Apoidea</taxon>
        <taxon>Anthophila</taxon>
        <taxon>Apidae</taxon>
        <taxon>Melipona</taxon>
    </lineage>
</organism>
<accession>A0AA40GCD9</accession>
<reference evidence="1" key="1">
    <citation type="submission" date="2021-10" db="EMBL/GenBank/DDBJ databases">
        <title>Melipona bicolor Genome sequencing and assembly.</title>
        <authorList>
            <person name="Araujo N.S."/>
            <person name="Arias M.C."/>
        </authorList>
    </citation>
    <scope>NUCLEOTIDE SEQUENCE</scope>
    <source>
        <strain evidence="1">USP_2M_L1-L4_2017</strain>
        <tissue evidence="1">Whole body</tissue>
    </source>
</reference>
<evidence type="ECO:0000313" key="2">
    <source>
        <dbReference type="Proteomes" id="UP001177670"/>
    </source>
</evidence>
<dbReference type="AlphaFoldDB" id="A0AA40GCD9"/>
<sequence>MDRHWSLYLDETTDEMKRHRFEESRRRTIDIYRRSIVLSPVFPSPKLLARLENNLSEDRATFSHKRPPKTLEDNFTSLLKSANINPLIQKQKNKENNKISNKHHIKEEKNTQIILLGAIDEEIVTSGAKFRRERCLIRGKRPRRSPEGGAAALLFTVAQKAVSDTSNLLVIVTNYSRSYGPRLYHASQCGTKRQVGRAHPMLRTQQLYNTMEHTTGLPGSLHDDRHKSPP</sequence>
<dbReference type="EMBL" id="JAHYIQ010000002">
    <property type="protein sequence ID" value="KAK1134720.1"/>
    <property type="molecule type" value="Genomic_DNA"/>
</dbReference>
<keyword evidence="2" id="KW-1185">Reference proteome</keyword>
<comment type="caution">
    <text evidence="1">The sequence shown here is derived from an EMBL/GenBank/DDBJ whole genome shotgun (WGS) entry which is preliminary data.</text>
</comment>
<protein>
    <submittedName>
        <fullName evidence="1">Uncharacterized protein</fullName>
    </submittedName>
</protein>